<evidence type="ECO:0000256" key="1">
    <source>
        <dbReference type="SAM" id="MobiDB-lite"/>
    </source>
</evidence>
<proteinExistence type="predicted"/>
<gene>
    <name evidence="3" type="primary">LOC111360588</name>
</gene>
<keyword evidence="2" id="KW-1185">Reference proteome</keyword>
<dbReference type="Proteomes" id="UP000301870">
    <property type="component" value="Chromosome Z"/>
</dbReference>
<feature type="compositionally biased region" description="Low complexity" evidence="1">
    <location>
        <begin position="303"/>
        <end position="323"/>
    </location>
</feature>
<evidence type="ECO:0000313" key="2">
    <source>
        <dbReference type="Proteomes" id="UP000301870"/>
    </source>
</evidence>
<dbReference type="GO" id="GO:0005737">
    <property type="term" value="C:cytoplasm"/>
    <property type="evidence" value="ECO:0007669"/>
    <property type="project" value="TreeGrafter"/>
</dbReference>
<feature type="compositionally biased region" description="Basic and acidic residues" evidence="1">
    <location>
        <begin position="292"/>
        <end position="302"/>
    </location>
</feature>
<feature type="compositionally biased region" description="Low complexity" evidence="1">
    <location>
        <begin position="580"/>
        <end position="589"/>
    </location>
</feature>
<dbReference type="PANTHER" id="PTHR22741:SF10">
    <property type="entry name" value="COILED-COIL DOMAIN-CONTAINING PROTEIN CG32809"/>
    <property type="match status" value="1"/>
</dbReference>
<feature type="region of interest" description="Disordered" evidence="1">
    <location>
        <begin position="577"/>
        <end position="615"/>
    </location>
</feature>
<dbReference type="RefSeq" id="XP_022832331.1">
    <property type="nucleotide sequence ID" value="XM_022976563.1"/>
</dbReference>
<dbReference type="GeneID" id="111360588"/>
<feature type="compositionally biased region" description="Polar residues" evidence="1">
    <location>
        <begin position="601"/>
        <end position="613"/>
    </location>
</feature>
<sequence>MQYMDSPLVKIYIHDSSKDMFYELEDDRAHLRDIRDRSVLRLFEATDIGGGAFPGAVGVGSLTMPPNAAPPCSGPSSWDQDQSYFSEPEIDSEYHHQHVHKTKVKAPAYYIGGQQPSTLPRGGSMLRAYSPAAPPVPADRVKSHSASGHADGYMSSPERGAARTPYEDPYYSQYLGTAAGRPNIAPIIDEETGDAVIIDDAYQMYGNPIAGAPRPMPRPLYDVRPQLDDMQRLRVEKMERQLANLTGLVQKALQVPNQPPVPTAAAAPRAEYQPYHVRPAAQDAARFTGTERPPKLGRDKFQKSVSFEKSVSFSDDPPDMSSPKQHSPQHTADSKPTKPAIKSSTLPRTSSQERDRLKPAPPPKPAGLASQQLALIPQKTCTINVSSDFPGQLRLLQKQSRDLRIETRNMRRSTLSHAMQMRQLMGDAIVKIGAIAESFSELDPNSQLCREEEIYRQDMLLLENDLYELEATVERLRGQAANRETRVNMADIERIAMVLSKSSKTVADWKLKFPILQDTMKTKLASEMEKVVRKEKMLEEEPERLELALRRCKKLTGTLVTLKRLACVQEQRLPLTDGRVSPVSSQSSSFTAGPSSEECASDSSCPNASSHNKGTGGVCVGRGGASRGADVRPENALDALLDELQTFAKPAERGGRGEGPLRRLHSYPSGSDTDASPPVRARGQHPPKPPVPERHPELLAMAARRAPPPPPPRTTSRSPLASPTSPASPPRCDPDPCLLTLHPSETSDDDKATSRNTPLEQRHQELLKKQKALQEQYARLQMIQRSGPTLPPTAQPDLKKTGSESNLLSKMNLNIAPAASGSMTHLAGDHERHADGTMTTEKGRLPDTVATTNKVYETDIL</sequence>
<accession>A0A9J7IZ50</accession>
<feature type="compositionally biased region" description="Low complexity" evidence="1">
    <location>
        <begin position="714"/>
        <end position="725"/>
    </location>
</feature>
<evidence type="ECO:0000313" key="3">
    <source>
        <dbReference type="RefSeq" id="XP_022832331.1"/>
    </source>
</evidence>
<organism evidence="2 3">
    <name type="scientific">Spodoptera litura</name>
    <name type="common">Asian cotton leafworm</name>
    <dbReference type="NCBI Taxonomy" id="69820"/>
    <lineage>
        <taxon>Eukaryota</taxon>
        <taxon>Metazoa</taxon>
        <taxon>Ecdysozoa</taxon>
        <taxon>Arthropoda</taxon>
        <taxon>Hexapoda</taxon>
        <taxon>Insecta</taxon>
        <taxon>Pterygota</taxon>
        <taxon>Neoptera</taxon>
        <taxon>Endopterygota</taxon>
        <taxon>Lepidoptera</taxon>
        <taxon>Glossata</taxon>
        <taxon>Ditrysia</taxon>
        <taxon>Noctuoidea</taxon>
        <taxon>Noctuidae</taxon>
        <taxon>Amphipyrinae</taxon>
        <taxon>Spodoptera</taxon>
    </lineage>
</organism>
<feature type="region of interest" description="Disordered" evidence="1">
    <location>
        <begin position="132"/>
        <end position="162"/>
    </location>
</feature>
<name>A0A9J7IZ50_SPOLT</name>
<reference evidence="3" key="1">
    <citation type="submission" date="2025-08" db="UniProtKB">
        <authorList>
            <consortium name="RefSeq"/>
        </authorList>
    </citation>
    <scope>IDENTIFICATION</scope>
    <source>
        <strain evidence="3">Ishihara</strain>
        <tissue evidence="3">Whole body</tissue>
    </source>
</reference>
<dbReference type="PANTHER" id="PTHR22741">
    <property type="entry name" value="P140CAP/SNIP-RELATED"/>
    <property type="match status" value="1"/>
</dbReference>
<dbReference type="InterPro" id="IPR051825">
    <property type="entry name" value="SRCIN1"/>
</dbReference>
<feature type="region of interest" description="Disordered" evidence="1">
    <location>
        <begin position="648"/>
        <end position="758"/>
    </location>
</feature>
<dbReference type="Gene3D" id="1.20.58.1540">
    <property type="entry name" value="Actin interacting protein 3, C-terminal domain"/>
    <property type="match status" value="1"/>
</dbReference>
<protein>
    <submittedName>
        <fullName evidence="3">Coiled-coil domain-containing protein AGAP005037-like isoform X2</fullName>
    </submittedName>
</protein>
<dbReference type="AlphaFoldDB" id="A0A9J7IZ50"/>
<feature type="region of interest" description="Disordered" evidence="1">
    <location>
        <begin position="278"/>
        <end position="368"/>
    </location>
</feature>
<feature type="compositionally biased region" description="Basic and acidic residues" evidence="1">
    <location>
        <begin position="650"/>
        <end position="661"/>
    </location>
</feature>